<gene>
    <name evidence="1" type="ORF">SAMN05443550_10831</name>
</gene>
<dbReference type="RefSeq" id="WP_090557800.1">
    <property type="nucleotide sequence ID" value="NZ_FNRA01000008.1"/>
</dbReference>
<organism evidence="1 2">
    <name type="scientific">Pedobacter hartonius</name>
    <dbReference type="NCBI Taxonomy" id="425514"/>
    <lineage>
        <taxon>Bacteria</taxon>
        <taxon>Pseudomonadati</taxon>
        <taxon>Bacteroidota</taxon>
        <taxon>Sphingobacteriia</taxon>
        <taxon>Sphingobacteriales</taxon>
        <taxon>Sphingobacteriaceae</taxon>
        <taxon>Pedobacter</taxon>
    </lineage>
</organism>
<evidence type="ECO:0000313" key="1">
    <source>
        <dbReference type="EMBL" id="SEA98860.1"/>
    </source>
</evidence>
<protein>
    <submittedName>
        <fullName evidence="1">Uncharacterized protein</fullName>
    </submittedName>
</protein>
<name>A0A1H4FPU7_9SPHI</name>
<keyword evidence="2" id="KW-1185">Reference proteome</keyword>
<accession>A0A1H4FPU7</accession>
<dbReference type="STRING" id="425514.SAMN05443550_10831"/>
<evidence type="ECO:0000313" key="2">
    <source>
        <dbReference type="Proteomes" id="UP000198850"/>
    </source>
</evidence>
<dbReference type="Gene3D" id="3.40.50.2000">
    <property type="entry name" value="Glycogen Phosphorylase B"/>
    <property type="match status" value="1"/>
</dbReference>
<dbReference type="OrthoDB" id="1100436at2"/>
<dbReference type="Proteomes" id="UP000198850">
    <property type="component" value="Unassembled WGS sequence"/>
</dbReference>
<sequence length="381" mass="42818">MRLVFLCGSLEPGRDGVGDYTRKLAGGLIAQGHSASVIAINDKYIQETDAALQHDHGKGVEVLRIPASMDWKAKALLAETYIKKNNPDWISLQYVSYAYQPKGMPLHMVQAFAGLLGKYRLQIMFHELWLGEKKNAALKARIYGFLQKKIVRSMLKKGKPQVIQTSIPLYQKILSNHGIKAGVLPIFSNISDLKLPYDTYAGEIPEWLVKDREDFVIGCNFGSFYQESWDLTSLLVPFAAACKKIGKRPLIYSIGKISAGEKEWKELAAVYPEITFLTVGACSQEMISYWLTYFTDFGIITTPAFIAGKSGSFMAFKAHGLYCFCKENDLEFDFGVQEIGFDKSLILIRSEADFYIPKRNSTTNQLDDTMKLFINSLNSSK</sequence>
<dbReference type="SUPFAM" id="SSF53756">
    <property type="entry name" value="UDP-Glycosyltransferase/glycogen phosphorylase"/>
    <property type="match status" value="1"/>
</dbReference>
<proteinExistence type="predicted"/>
<dbReference type="AlphaFoldDB" id="A0A1H4FPU7"/>
<reference evidence="1 2" key="1">
    <citation type="submission" date="2016-10" db="EMBL/GenBank/DDBJ databases">
        <authorList>
            <person name="de Groot N.N."/>
        </authorList>
    </citation>
    <scope>NUCLEOTIDE SEQUENCE [LARGE SCALE GENOMIC DNA]</scope>
    <source>
        <strain evidence="1 2">DSM 19033</strain>
    </source>
</reference>
<dbReference type="EMBL" id="FNRA01000008">
    <property type="protein sequence ID" value="SEA98860.1"/>
    <property type="molecule type" value="Genomic_DNA"/>
</dbReference>